<feature type="coiled-coil region" evidence="1">
    <location>
        <begin position="286"/>
        <end position="320"/>
    </location>
</feature>
<dbReference type="EMBL" id="JPKZ01001479">
    <property type="protein sequence ID" value="KHN81638.1"/>
    <property type="molecule type" value="Genomic_DNA"/>
</dbReference>
<dbReference type="OrthoDB" id="5876653at2759"/>
<evidence type="ECO:0000256" key="1">
    <source>
        <dbReference type="SAM" id="Coils"/>
    </source>
</evidence>
<reference evidence="3" key="2">
    <citation type="submission" date="2018-11" db="EMBL/GenBank/DDBJ databases">
        <authorList>
            <consortium name="Pathogen Informatics"/>
        </authorList>
    </citation>
    <scope>NUCLEOTIDE SEQUENCE [LARGE SCALE GENOMIC DNA]</scope>
</reference>
<gene>
    <name evidence="2" type="ORF">Tcan_03473</name>
    <name evidence="3" type="ORF">TCNE_LOCUS7574</name>
</gene>
<evidence type="ECO:0000313" key="4">
    <source>
        <dbReference type="Proteomes" id="UP000031036"/>
    </source>
</evidence>
<evidence type="ECO:0000313" key="2">
    <source>
        <dbReference type="EMBL" id="KHN81638.1"/>
    </source>
</evidence>
<protein>
    <submittedName>
        <fullName evidence="2">Uncharacterized protein</fullName>
    </submittedName>
</protein>
<reference evidence="2 4" key="1">
    <citation type="submission" date="2014-11" db="EMBL/GenBank/DDBJ databases">
        <title>Genetic blueprint of the zoonotic pathogen Toxocara canis.</title>
        <authorList>
            <person name="Zhu X.-Q."/>
            <person name="Korhonen P.K."/>
            <person name="Cai H."/>
            <person name="Young N.D."/>
            <person name="Nejsum P."/>
            <person name="von Samson-Himmelstjerna G."/>
            <person name="Boag P.R."/>
            <person name="Tan P."/>
            <person name="Li Q."/>
            <person name="Min J."/>
            <person name="Yang Y."/>
            <person name="Wang X."/>
            <person name="Fang X."/>
            <person name="Hall R.S."/>
            <person name="Hofmann A."/>
            <person name="Sternberg P.W."/>
            <person name="Jex A.R."/>
            <person name="Gasser R.B."/>
        </authorList>
    </citation>
    <scope>NUCLEOTIDE SEQUENCE [LARGE SCALE GENOMIC DNA]</scope>
    <source>
        <strain evidence="2">PN_DK_2014</strain>
    </source>
</reference>
<sequence length="365" mass="40560">MSSRPGIMADGHLTTRNEMTVNGENRCDQVITSLDDDDFELISSVNEVDASGPRREGPGIPLSDIRILPTIPPSGMTTSMRQMTISATHQSTVPSTYATVTEASNSLGTAEDGGTTPVMHRSAEFPSNRLAQASSTTLLDQSVLCNGHADRSSSARSFSAIDCSLVDPMSAIESIRADYHAAQDTMKEEIDLLKQTCVAKSDEVVALRRRLDEATDEKTRMVEELSRNERALKELSLKYDELTAEKMQCDDIIKVQATTIQQLRYDGNGSTLPPSIIHEQGLMTSLQAKDRQIDELTMELENIRKQYDNERAKAIDLEEIVKILHEQNAEGDQLLRQAQQEYRLRISDLEAKIRGYVERGEVNNV</sequence>
<evidence type="ECO:0000313" key="3">
    <source>
        <dbReference type="EMBL" id="VDM38895.1"/>
    </source>
</evidence>
<proteinExistence type="predicted"/>
<name>A0A0B2VJA2_TOXCA</name>
<feature type="coiled-coil region" evidence="1">
    <location>
        <begin position="197"/>
        <end position="245"/>
    </location>
</feature>
<dbReference type="Proteomes" id="UP000031036">
    <property type="component" value="Unassembled WGS sequence"/>
</dbReference>
<keyword evidence="1" id="KW-0175">Coiled coil</keyword>
<accession>A0A0B2VJA2</accession>
<dbReference type="AlphaFoldDB" id="A0A0B2VJA2"/>
<dbReference type="EMBL" id="UYWY01019709">
    <property type="protein sequence ID" value="VDM38895.1"/>
    <property type="molecule type" value="Genomic_DNA"/>
</dbReference>
<organism evidence="2 4">
    <name type="scientific">Toxocara canis</name>
    <name type="common">Canine roundworm</name>
    <dbReference type="NCBI Taxonomy" id="6265"/>
    <lineage>
        <taxon>Eukaryota</taxon>
        <taxon>Metazoa</taxon>
        <taxon>Ecdysozoa</taxon>
        <taxon>Nematoda</taxon>
        <taxon>Chromadorea</taxon>
        <taxon>Rhabditida</taxon>
        <taxon>Spirurina</taxon>
        <taxon>Ascaridomorpha</taxon>
        <taxon>Ascaridoidea</taxon>
        <taxon>Toxocaridae</taxon>
        <taxon>Toxocara</taxon>
    </lineage>
</organism>
<keyword evidence="4" id="KW-1185">Reference proteome</keyword>